<dbReference type="InterPro" id="IPR051052">
    <property type="entry name" value="Diverse_substrate_MTase"/>
</dbReference>
<keyword evidence="2 5" id="KW-0489">Methyltransferase</keyword>
<evidence type="ECO:0000313" key="6">
    <source>
        <dbReference type="Proteomes" id="UP000602198"/>
    </source>
</evidence>
<comment type="caution">
    <text evidence="5">The sequence shown here is derived from an EMBL/GenBank/DDBJ whole genome shotgun (WGS) entry which is preliminary data.</text>
</comment>
<dbReference type="InterPro" id="IPR029063">
    <property type="entry name" value="SAM-dependent_MTases_sf"/>
</dbReference>
<keyword evidence="6" id="KW-1185">Reference proteome</keyword>
<keyword evidence="3" id="KW-0808">Transferase</keyword>
<dbReference type="PANTHER" id="PTHR44942">
    <property type="entry name" value="METHYLTRANSF_11 DOMAIN-CONTAINING PROTEIN"/>
    <property type="match status" value="1"/>
</dbReference>
<dbReference type="SUPFAM" id="SSF53335">
    <property type="entry name" value="S-adenosyl-L-methionine-dependent methyltransferases"/>
    <property type="match status" value="1"/>
</dbReference>
<dbReference type="PANTHER" id="PTHR44942:SF4">
    <property type="entry name" value="METHYLTRANSFERASE TYPE 11 DOMAIN-CONTAINING PROTEIN"/>
    <property type="match status" value="1"/>
</dbReference>
<dbReference type="EMBL" id="JAERRJ010000013">
    <property type="protein sequence ID" value="MBL1078777.1"/>
    <property type="molecule type" value="Genomic_DNA"/>
</dbReference>
<dbReference type="Proteomes" id="UP000602198">
    <property type="component" value="Unassembled WGS sequence"/>
</dbReference>
<protein>
    <submittedName>
        <fullName evidence="5">Methyltransferase domain-containing protein</fullName>
    </submittedName>
</protein>
<dbReference type="InterPro" id="IPR013216">
    <property type="entry name" value="Methyltransf_11"/>
</dbReference>
<feature type="domain" description="Methyltransferase type 11" evidence="4">
    <location>
        <begin position="59"/>
        <end position="150"/>
    </location>
</feature>
<sequence>MSTPSLAAGNRGLNSVVTKFFGTVARAYDTRPLQYIVYRPPQDEMVAELRAAGSRRIADIGCGTGILTARIQRELRPEAVYGVDASTGMLAQARARNAQVRWLHSPAEQLPLTDGALDAVVTTSAFHFFDHPVALREFHRVLVPGGLVAIATMLPSSPTAGPIQRITRSPIMPAHAPSQRATRKLLEDAGFEVVAQRKIHRPLPTWLIPDGITIGRRR</sequence>
<comment type="similarity">
    <text evidence="1">Belongs to the methyltransferase superfamily.</text>
</comment>
<reference evidence="5 6" key="1">
    <citation type="submission" date="2021-01" db="EMBL/GenBank/DDBJ databases">
        <title>WGS of actinomycetes isolated from Thailand.</title>
        <authorList>
            <person name="Thawai C."/>
        </authorList>
    </citation>
    <scope>NUCLEOTIDE SEQUENCE [LARGE SCALE GENOMIC DNA]</scope>
    <source>
        <strain evidence="5 6">LPG 2</strain>
    </source>
</reference>
<accession>A0ABS1MDQ2</accession>
<gene>
    <name evidence="5" type="ORF">JK358_30675</name>
</gene>
<dbReference type="GO" id="GO:0008168">
    <property type="term" value="F:methyltransferase activity"/>
    <property type="evidence" value="ECO:0007669"/>
    <property type="project" value="UniProtKB-KW"/>
</dbReference>
<organism evidence="5 6">
    <name type="scientific">Nocardia acididurans</name>
    <dbReference type="NCBI Taxonomy" id="2802282"/>
    <lineage>
        <taxon>Bacteria</taxon>
        <taxon>Bacillati</taxon>
        <taxon>Actinomycetota</taxon>
        <taxon>Actinomycetes</taxon>
        <taxon>Mycobacteriales</taxon>
        <taxon>Nocardiaceae</taxon>
        <taxon>Nocardia</taxon>
    </lineage>
</organism>
<evidence type="ECO:0000256" key="3">
    <source>
        <dbReference type="ARBA" id="ARBA00022679"/>
    </source>
</evidence>
<dbReference type="Pfam" id="PF08241">
    <property type="entry name" value="Methyltransf_11"/>
    <property type="match status" value="1"/>
</dbReference>
<evidence type="ECO:0000259" key="4">
    <source>
        <dbReference type="Pfam" id="PF08241"/>
    </source>
</evidence>
<dbReference type="Gene3D" id="3.40.50.150">
    <property type="entry name" value="Vaccinia Virus protein VP39"/>
    <property type="match status" value="1"/>
</dbReference>
<evidence type="ECO:0000256" key="2">
    <source>
        <dbReference type="ARBA" id="ARBA00022603"/>
    </source>
</evidence>
<evidence type="ECO:0000256" key="1">
    <source>
        <dbReference type="ARBA" id="ARBA00008361"/>
    </source>
</evidence>
<dbReference type="CDD" id="cd02440">
    <property type="entry name" value="AdoMet_MTases"/>
    <property type="match status" value="1"/>
</dbReference>
<proteinExistence type="inferred from homology"/>
<evidence type="ECO:0000313" key="5">
    <source>
        <dbReference type="EMBL" id="MBL1078777.1"/>
    </source>
</evidence>
<name>A0ABS1MDQ2_9NOCA</name>
<dbReference type="RefSeq" id="WP_201954580.1">
    <property type="nucleotide sequence ID" value="NZ_JAERRJ010000013.1"/>
</dbReference>
<dbReference type="GO" id="GO:0032259">
    <property type="term" value="P:methylation"/>
    <property type="evidence" value="ECO:0007669"/>
    <property type="project" value="UniProtKB-KW"/>
</dbReference>